<name>A0AAV7K8I8_9METZ</name>
<dbReference type="AlphaFoldDB" id="A0AAV7K8I8"/>
<feature type="non-terminal residue" evidence="1">
    <location>
        <position position="1"/>
    </location>
</feature>
<evidence type="ECO:0000313" key="1">
    <source>
        <dbReference type="EMBL" id="KAI6657025.1"/>
    </source>
</evidence>
<accession>A0AAV7K8I8</accession>
<keyword evidence="2" id="KW-1185">Reference proteome</keyword>
<comment type="caution">
    <text evidence="1">The sequence shown here is derived from an EMBL/GenBank/DDBJ whole genome shotgun (WGS) entry which is preliminary data.</text>
</comment>
<organism evidence="1 2">
    <name type="scientific">Oopsacas minuta</name>
    <dbReference type="NCBI Taxonomy" id="111878"/>
    <lineage>
        <taxon>Eukaryota</taxon>
        <taxon>Metazoa</taxon>
        <taxon>Porifera</taxon>
        <taxon>Hexactinellida</taxon>
        <taxon>Hexasterophora</taxon>
        <taxon>Lyssacinosida</taxon>
        <taxon>Leucopsacidae</taxon>
        <taxon>Oopsacas</taxon>
    </lineage>
</organism>
<dbReference type="Proteomes" id="UP001165289">
    <property type="component" value="Unassembled WGS sequence"/>
</dbReference>
<dbReference type="EMBL" id="JAKMXF010000130">
    <property type="protein sequence ID" value="KAI6657025.1"/>
    <property type="molecule type" value="Genomic_DNA"/>
</dbReference>
<evidence type="ECO:0000313" key="2">
    <source>
        <dbReference type="Proteomes" id="UP001165289"/>
    </source>
</evidence>
<evidence type="ECO:0008006" key="3">
    <source>
        <dbReference type="Google" id="ProtNLM"/>
    </source>
</evidence>
<reference evidence="1 2" key="1">
    <citation type="journal article" date="2023" name="BMC Biol.">
        <title>The compact genome of the sponge Oopsacas minuta (Hexactinellida) is lacking key metazoan core genes.</title>
        <authorList>
            <person name="Santini S."/>
            <person name="Schenkelaars Q."/>
            <person name="Jourda C."/>
            <person name="Duchesne M."/>
            <person name="Belahbib H."/>
            <person name="Rocher C."/>
            <person name="Selva M."/>
            <person name="Riesgo A."/>
            <person name="Vervoort M."/>
            <person name="Leys S.P."/>
            <person name="Kodjabachian L."/>
            <person name="Le Bivic A."/>
            <person name="Borchiellini C."/>
            <person name="Claverie J.M."/>
            <person name="Renard E."/>
        </authorList>
    </citation>
    <scope>NUCLEOTIDE SEQUENCE [LARGE SCALE GENOMIC DNA]</scope>
    <source>
        <strain evidence="1">SPO-2</strain>
    </source>
</reference>
<sequence length="107" mass="12408">QKRSISDFVRKAYFAYFEVKLGDQDSSSLSGQFNQEELNNLIRTSTCLKSVQKFASRHNEKKDYFITLANKKASSSVMTLEDFSWKLEYHNIDQKIGVYSLIVPREA</sequence>
<protein>
    <recommendedName>
        <fullName evidence="3">COMM domain-containing protein</fullName>
    </recommendedName>
</protein>
<proteinExistence type="predicted"/>
<gene>
    <name evidence="1" type="ORF">LOD99_11231</name>
</gene>